<dbReference type="OrthoDB" id="9794779at2"/>
<dbReference type="Pfam" id="PF00355">
    <property type="entry name" value="Rieske"/>
    <property type="match status" value="1"/>
</dbReference>
<dbReference type="InterPro" id="IPR017941">
    <property type="entry name" value="Rieske_2Fe-2S"/>
</dbReference>
<evidence type="ECO:0000256" key="4">
    <source>
        <dbReference type="ARBA" id="ARBA00023014"/>
    </source>
</evidence>
<dbReference type="PANTHER" id="PTHR40261">
    <property type="match status" value="1"/>
</dbReference>
<evidence type="ECO:0000313" key="7">
    <source>
        <dbReference type="Proteomes" id="UP000275394"/>
    </source>
</evidence>
<evidence type="ECO:0000259" key="5">
    <source>
        <dbReference type="PROSITE" id="PS51296"/>
    </source>
</evidence>
<evidence type="ECO:0000256" key="2">
    <source>
        <dbReference type="ARBA" id="ARBA00022723"/>
    </source>
</evidence>
<dbReference type="CDD" id="cd03467">
    <property type="entry name" value="Rieske"/>
    <property type="match status" value="1"/>
</dbReference>
<dbReference type="GO" id="GO:0051537">
    <property type="term" value="F:2 iron, 2 sulfur cluster binding"/>
    <property type="evidence" value="ECO:0007669"/>
    <property type="project" value="UniProtKB-KW"/>
</dbReference>
<keyword evidence="3" id="KW-0408">Iron</keyword>
<evidence type="ECO:0000313" key="6">
    <source>
        <dbReference type="EMBL" id="ROR98624.1"/>
    </source>
</evidence>
<dbReference type="AlphaFoldDB" id="A0A3N2DGX8"/>
<feature type="domain" description="Rieske" evidence="5">
    <location>
        <begin position="6"/>
        <end position="107"/>
    </location>
</feature>
<sequence length="115" mass="13000">MPHYNHALCHIDEIEHESAKGFELNGINFFVVKRDNITRLYLNSCPHLGVPLEHEEDKFLDGDNFYIMCSSHGALFQPEDGLCIYGPCQGQRLSAVDFEIVDQQIMINSAVLTSS</sequence>
<dbReference type="Proteomes" id="UP000275394">
    <property type="component" value="Unassembled WGS sequence"/>
</dbReference>
<evidence type="ECO:0000256" key="3">
    <source>
        <dbReference type="ARBA" id="ARBA00023004"/>
    </source>
</evidence>
<proteinExistence type="predicted"/>
<comment type="caution">
    <text evidence="6">The sequence shown here is derived from an EMBL/GenBank/DDBJ whole genome shotgun (WGS) entry which is preliminary data.</text>
</comment>
<keyword evidence="1" id="KW-0001">2Fe-2S</keyword>
<organism evidence="6 7">
    <name type="scientific">Sinobacterium caligoides</name>
    <dbReference type="NCBI Taxonomy" id="933926"/>
    <lineage>
        <taxon>Bacteria</taxon>
        <taxon>Pseudomonadati</taxon>
        <taxon>Pseudomonadota</taxon>
        <taxon>Gammaproteobacteria</taxon>
        <taxon>Cellvibrionales</taxon>
        <taxon>Spongiibacteraceae</taxon>
        <taxon>Sinobacterium</taxon>
    </lineage>
</organism>
<evidence type="ECO:0000256" key="1">
    <source>
        <dbReference type="ARBA" id="ARBA00022714"/>
    </source>
</evidence>
<keyword evidence="4" id="KW-0411">Iron-sulfur</keyword>
<dbReference type="SUPFAM" id="SSF50022">
    <property type="entry name" value="ISP domain"/>
    <property type="match status" value="1"/>
</dbReference>
<dbReference type="PROSITE" id="PS51296">
    <property type="entry name" value="RIESKE"/>
    <property type="match status" value="1"/>
</dbReference>
<name>A0A3N2DGX8_9GAMM</name>
<keyword evidence="7" id="KW-1185">Reference proteome</keyword>
<accession>A0A3N2DGX8</accession>
<dbReference type="Gene3D" id="2.102.10.10">
    <property type="entry name" value="Rieske [2Fe-2S] iron-sulphur domain"/>
    <property type="match status" value="1"/>
</dbReference>
<dbReference type="GO" id="GO:0046872">
    <property type="term" value="F:metal ion binding"/>
    <property type="evidence" value="ECO:0007669"/>
    <property type="project" value="UniProtKB-KW"/>
</dbReference>
<reference evidence="6 7" key="1">
    <citation type="submission" date="2018-11" db="EMBL/GenBank/DDBJ databases">
        <title>Genomic Encyclopedia of Type Strains, Phase IV (KMG-IV): sequencing the most valuable type-strain genomes for metagenomic binning, comparative biology and taxonomic classification.</title>
        <authorList>
            <person name="Goeker M."/>
        </authorList>
    </citation>
    <scope>NUCLEOTIDE SEQUENCE [LARGE SCALE GENOMIC DNA]</scope>
    <source>
        <strain evidence="6 7">DSM 100316</strain>
    </source>
</reference>
<dbReference type="EMBL" id="RKHR01000007">
    <property type="protein sequence ID" value="ROR98624.1"/>
    <property type="molecule type" value="Genomic_DNA"/>
</dbReference>
<dbReference type="InterPro" id="IPR036922">
    <property type="entry name" value="Rieske_2Fe-2S_sf"/>
</dbReference>
<dbReference type="PANTHER" id="PTHR40261:SF1">
    <property type="entry name" value="RIESKE DOMAIN-CONTAINING PROTEIN"/>
    <property type="match status" value="1"/>
</dbReference>
<protein>
    <submittedName>
        <fullName evidence="6">Nitrite reductase/ring-hydroxylating ferredoxin subunit</fullName>
    </submittedName>
</protein>
<keyword evidence="2" id="KW-0479">Metal-binding</keyword>
<dbReference type="RefSeq" id="WP_123713695.1">
    <property type="nucleotide sequence ID" value="NZ_RKHR01000007.1"/>
</dbReference>
<gene>
    <name evidence="6" type="ORF">EDC56_3354</name>
</gene>